<dbReference type="EMBL" id="FXBB01000003">
    <property type="protein sequence ID" value="SMG15312.1"/>
    <property type="molecule type" value="Genomic_DNA"/>
</dbReference>
<dbReference type="Gene3D" id="3.40.50.1580">
    <property type="entry name" value="Nucleoside phosphorylase domain"/>
    <property type="match status" value="1"/>
</dbReference>
<keyword evidence="1" id="KW-0732">Signal</keyword>
<dbReference type="GO" id="GO:0009116">
    <property type="term" value="P:nucleoside metabolic process"/>
    <property type="evidence" value="ECO:0007669"/>
    <property type="project" value="InterPro"/>
</dbReference>
<reference evidence="3" key="1">
    <citation type="submission" date="2017-04" db="EMBL/GenBank/DDBJ databases">
        <authorList>
            <person name="Varghese N."/>
            <person name="Submissions S."/>
        </authorList>
    </citation>
    <scope>NUCLEOTIDE SEQUENCE [LARGE SCALE GENOMIC DNA]</scope>
    <source>
        <strain evidence="3">USBA 82</strain>
    </source>
</reference>
<dbReference type="GO" id="GO:0055085">
    <property type="term" value="P:transmembrane transport"/>
    <property type="evidence" value="ECO:0007669"/>
    <property type="project" value="InterPro"/>
</dbReference>
<organism evidence="2 3">
    <name type="scientific">Dethiosulfovibrio salsuginis</name>
    <dbReference type="NCBI Taxonomy" id="561720"/>
    <lineage>
        <taxon>Bacteria</taxon>
        <taxon>Thermotogati</taxon>
        <taxon>Synergistota</taxon>
        <taxon>Synergistia</taxon>
        <taxon>Synergistales</taxon>
        <taxon>Dethiosulfovibrionaceae</taxon>
        <taxon>Dethiosulfovibrio</taxon>
    </lineage>
</organism>
<proteinExistence type="predicted"/>
<accession>A0A1X7IKL9</accession>
<dbReference type="PANTHER" id="PTHR38643">
    <property type="entry name" value="PURINE NUCLEOSIDE PERMEASE C285.05-RELATED"/>
    <property type="match status" value="1"/>
</dbReference>
<dbReference type="SUPFAM" id="SSF53167">
    <property type="entry name" value="Purine and uridine phosphorylases"/>
    <property type="match status" value="1"/>
</dbReference>
<dbReference type="InterPro" id="IPR009486">
    <property type="entry name" value="Pur_nuclsid_perm"/>
</dbReference>
<name>A0A1X7IKL9_9BACT</name>
<evidence type="ECO:0000313" key="2">
    <source>
        <dbReference type="EMBL" id="SMG15312.1"/>
    </source>
</evidence>
<dbReference type="AlphaFoldDB" id="A0A1X7IKL9"/>
<protein>
    <submittedName>
        <fullName evidence="2">Purine nucleoside permease</fullName>
    </submittedName>
</protein>
<feature type="chain" id="PRO_5012869280" evidence="1">
    <location>
        <begin position="25"/>
        <end position="326"/>
    </location>
</feature>
<gene>
    <name evidence="2" type="ORF">SAMN06275492_10333</name>
</gene>
<feature type="signal peptide" evidence="1">
    <location>
        <begin position="1"/>
        <end position="24"/>
    </location>
</feature>
<dbReference type="GO" id="GO:0003824">
    <property type="term" value="F:catalytic activity"/>
    <property type="evidence" value="ECO:0007669"/>
    <property type="project" value="InterPro"/>
</dbReference>
<dbReference type="RefSeq" id="WP_200806609.1">
    <property type="nucleotide sequence ID" value="NZ_FXBB01000003.1"/>
</dbReference>
<dbReference type="STRING" id="561720.SAMN06275492_10333"/>
<dbReference type="Pfam" id="PF06516">
    <property type="entry name" value="NUP"/>
    <property type="match status" value="1"/>
</dbReference>
<evidence type="ECO:0000313" key="3">
    <source>
        <dbReference type="Proteomes" id="UP000193355"/>
    </source>
</evidence>
<keyword evidence="3" id="KW-1185">Reference proteome</keyword>
<evidence type="ECO:0000256" key="1">
    <source>
        <dbReference type="SAM" id="SignalP"/>
    </source>
</evidence>
<dbReference type="PANTHER" id="PTHR38643:SF1">
    <property type="entry name" value="PURINE NUCLEOSIDE PERMEASE C285.05-RELATED"/>
    <property type="match status" value="1"/>
</dbReference>
<dbReference type="InterPro" id="IPR035994">
    <property type="entry name" value="Nucleoside_phosphorylase_sf"/>
</dbReference>
<dbReference type="Proteomes" id="UP000193355">
    <property type="component" value="Unassembled WGS sequence"/>
</dbReference>
<sequence length="326" mass="35190">MDKFKRSLFGALLAVMVLVGSAFAGEPVKVKVLVMAMFEIGENTGDFAGEFQHWYEGYLMENQPYDVLGAPYPLFVADSGVAGIVTGMGKAQAAATLTAILKDPRFDFSDAYFITSGCAGASPERSTLGSVVWCDAVVDYELGHSWKQSDGVSGEPTFMVMDDFRDAGYIPLNRAMAQKAYDLTKSVELSDDDKAVAYRALYPQKAANAAPSVQMGVSVTSDAYWHGQGSSETADYICSQYDAGTYMVTQMEDNAFAAVLRNFGYLNRYLVVRDVVNFDGPHPDQTVKESLAASSGGFSIGMTNGFKVGSVVVDHILANPGEWSEL</sequence>